<dbReference type="EMBL" id="AGBW02010485">
    <property type="protein sequence ID" value="OWR48426.1"/>
    <property type="molecule type" value="Genomic_DNA"/>
</dbReference>
<dbReference type="Proteomes" id="UP000007151">
    <property type="component" value="Unassembled WGS sequence"/>
</dbReference>
<accession>A0A212F3V7</accession>
<dbReference type="InterPro" id="IPR016161">
    <property type="entry name" value="Ald_DH/histidinol_DH"/>
</dbReference>
<dbReference type="KEGG" id="dpl:KGM_202918"/>
<gene>
    <name evidence="1" type="ORF">KGM_202918</name>
</gene>
<name>A0A212F3V7_DANPL</name>
<dbReference type="Gene3D" id="3.40.309.10">
    <property type="entry name" value="Aldehyde Dehydrogenase, Chain A, domain 2"/>
    <property type="match status" value="1"/>
</dbReference>
<evidence type="ECO:0000313" key="2">
    <source>
        <dbReference type="Proteomes" id="UP000007151"/>
    </source>
</evidence>
<comment type="caution">
    <text evidence="1">The sequence shown here is derived from an EMBL/GenBank/DDBJ whole genome shotgun (WGS) entry which is preliminary data.</text>
</comment>
<evidence type="ECO:0000313" key="1">
    <source>
        <dbReference type="EMBL" id="OWR48426.1"/>
    </source>
</evidence>
<organism evidence="1 2">
    <name type="scientific">Danaus plexippus plexippus</name>
    <dbReference type="NCBI Taxonomy" id="278856"/>
    <lineage>
        <taxon>Eukaryota</taxon>
        <taxon>Metazoa</taxon>
        <taxon>Ecdysozoa</taxon>
        <taxon>Arthropoda</taxon>
        <taxon>Hexapoda</taxon>
        <taxon>Insecta</taxon>
        <taxon>Pterygota</taxon>
        <taxon>Neoptera</taxon>
        <taxon>Endopterygota</taxon>
        <taxon>Lepidoptera</taxon>
        <taxon>Glossata</taxon>
        <taxon>Ditrysia</taxon>
        <taxon>Papilionoidea</taxon>
        <taxon>Nymphalidae</taxon>
        <taxon>Danainae</taxon>
        <taxon>Danaini</taxon>
        <taxon>Danaina</taxon>
        <taxon>Danaus</taxon>
        <taxon>Danaus</taxon>
    </lineage>
</organism>
<reference evidence="1 2" key="1">
    <citation type="journal article" date="2011" name="Cell">
        <title>The monarch butterfly genome yields insights into long-distance migration.</title>
        <authorList>
            <person name="Zhan S."/>
            <person name="Merlin C."/>
            <person name="Boore J.L."/>
            <person name="Reppert S.M."/>
        </authorList>
    </citation>
    <scope>NUCLEOTIDE SEQUENCE [LARGE SCALE GENOMIC DNA]</scope>
    <source>
        <strain evidence="1">F-2</strain>
    </source>
</reference>
<dbReference type="AlphaFoldDB" id="A0A212F3V7"/>
<keyword evidence="2" id="KW-1185">Reference proteome</keyword>
<proteinExistence type="predicted"/>
<dbReference type="GO" id="GO:0016620">
    <property type="term" value="F:oxidoreductase activity, acting on the aldehyde or oxo group of donors, NAD or NADP as acceptor"/>
    <property type="evidence" value="ECO:0007669"/>
    <property type="project" value="InterPro"/>
</dbReference>
<dbReference type="InterPro" id="IPR016163">
    <property type="entry name" value="Ald_DH_C"/>
</dbReference>
<dbReference type="STRING" id="278856.A0A212F3V7"/>
<dbReference type="SUPFAM" id="SSF53720">
    <property type="entry name" value="ALDH-like"/>
    <property type="match status" value="1"/>
</dbReference>
<dbReference type="eggNOG" id="ENOG502SW9P">
    <property type="taxonomic scope" value="Eukaryota"/>
</dbReference>
<sequence length="550" mass="62441">MEGIKFDEANVSTKLAEDYLKKNPIFKSKGFADSDRFTLNDHKNTIYYTNYTRNLGAVVLTKDVSDLPLKLMNLAKKIEENVELFCQLELLLRKIPLEDTERIDLKLMTQNFMYHSSLKSSKEATSTARQITFESATPLVALGFISQVLMAHMPKVVIECTKETAPVTTLFIELCHQVGLEGKVLLAILPEVIEGGSSKVTMDFTKMGEFLNGCVGVVSGKSDIDSAVEYFLDASSRYPWALRKIFVQENAVERFTTTMTWKEEKQMEVTSAGKSKSVTDRELSYFFGEKTFLMKPGRDSTEHDNNVVILEAFRTVKELIGLLANEKPFALSIWCSDISETNELAHNVDASIVWVNDFANFEGPPRSSQAFFSLIDIYFSSQHIEQFPEMAELTKLKESWLELSVEQRRAVVRDALAKIDRNQSKKMLDVLDDMTTEMESFVYLTKNMIATGIELQPQAMMPSAMYDHGLESSIMSYIIKGGAILLHIPPRDLPVKSKDISYMFYDNLRNMAGPVLFLEKEYKIGDVSVIRHPIKRYKVIWTNFGTIFAN</sequence>
<dbReference type="InParanoid" id="A0A212F3V7"/>
<protein>
    <submittedName>
        <fullName evidence="1">Aldehyde Dehydrogenase</fullName>
    </submittedName>
</protein>